<gene>
    <name evidence="9" type="ORF">ACFPOF_00040</name>
</gene>
<proteinExistence type="predicted"/>
<dbReference type="SUPFAM" id="SSF55874">
    <property type="entry name" value="ATPase domain of HSP90 chaperone/DNA topoisomerase II/histidine kinase"/>
    <property type="match status" value="1"/>
</dbReference>
<keyword evidence="3" id="KW-0597">Phosphoprotein</keyword>
<protein>
    <submittedName>
        <fullName evidence="9">Sensor histidine kinase</fullName>
        <ecNumber evidence="9">2.7.13.3</ecNumber>
    </submittedName>
</protein>
<evidence type="ECO:0000313" key="10">
    <source>
        <dbReference type="Proteomes" id="UP001596113"/>
    </source>
</evidence>
<evidence type="ECO:0000256" key="1">
    <source>
        <dbReference type="ARBA" id="ARBA00004651"/>
    </source>
</evidence>
<sequence>MIIGKKISSRMKLILLLIIPSTLLVAVVIYVAQHQTVRYLHQTQVEALSGMSRQVAYLIEKQMDDVVLNMLEIEQTASKDNAPDKLLESMNTLIRIRGDLIRGVVYIDQRGSITGYPEYFWGYFSEQEQKLIQEQSGEGGPAIVWSEPFRSGIGRLNAFSPVSIISKNVYDENGVSIGKLAFVVDLTYFLQGSAAFTGNYDTQTLLFDRNNQLIDTLTISRDNPSQPTSYKDKHIQTLPEALKYFSGNSKYYAITILSDQPNWKIVIVGDVQKLEQQFDPFIQLAILVCASGIAGLALIYIIVSWWFTRPILVISRGIRTVAKGNLDYTFPINRKDEFGELALEINRMMRTIKQLIIDLTTTEEKKRQADFQVLLSQINPHFLYNTLNTIDILIDFGEKSELHQVMSGLTRLLKYGLDRSTDLRTLHEELLNVKDYLYILSIRYGNRFTFNVVDPGELTNSMVLKLILQPIVENAVFHGLHPLADRVGRLLVTAVAEGNDIRIVVEDNGVGMSKSKVRELRTAFELEGMPQENSIGLQNVNRRIRLYYGLNYGLQIDSEEDVGTTVTVRLKILREKE</sequence>
<dbReference type="Proteomes" id="UP001596113">
    <property type="component" value="Unassembled WGS sequence"/>
</dbReference>
<evidence type="ECO:0000256" key="2">
    <source>
        <dbReference type="ARBA" id="ARBA00022475"/>
    </source>
</evidence>
<dbReference type="EC" id="2.7.13.3" evidence="9"/>
<dbReference type="SMART" id="SM00304">
    <property type="entry name" value="HAMP"/>
    <property type="match status" value="1"/>
</dbReference>
<dbReference type="InterPro" id="IPR003660">
    <property type="entry name" value="HAMP_dom"/>
</dbReference>
<dbReference type="Pfam" id="PF02518">
    <property type="entry name" value="HATPase_c"/>
    <property type="match status" value="1"/>
</dbReference>
<name>A0ABW0HL41_9BACL</name>
<dbReference type="InterPro" id="IPR036890">
    <property type="entry name" value="HATPase_C_sf"/>
</dbReference>
<feature type="domain" description="HAMP" evidence="8">
    <location>
        <begin position="305"/>
        <end position="357"/>
    </location>
</feature>
<dbReference type="InterPro" id="IPR050640">
    <property type="entry name" value="Bact_2-comp_sensor_kinase"/>
</dbReference>
<dbReference type="InterPro" id="IPR010559">
    <property type="entry name" value="Sig_transdc_His_kin_internal"/>
</dbReference>
<dbReference type="Gene3D" id="6.10.340.10">
    <property type="match status" value="1"/>
</dbReference>
<comment type="caution">
    <text evidence="9">The sequence shown here is derived from an EMBL/GenBank/DDBJ whole genome shotgun (WGS) entry which is preliminary data.</text>
</comment>
<evidence type="ECO:0000256" key="6">
    <source>
        <dbReference type="ARBA" id="ARBA00023136"/>
    </source>
</evidence>
<dbReference type="Pfam" id="PF06580">
    <property type="entry name" value="His_kinase"/>
    <property type="match status" value="1"/>
</dbReference>
<keyword evidence="5 9" id="KW-0418">Kinase</keyword>
<keyword evidence="4 9" id="KW-0808">Transferase</keyword>
<feature type="transmembrane region" description="Helical" evidence="7">
    <location>
        <begin position="281"/>
        <end position="307"/>
    </location>
</feature>
<evidence type="ECO:0000256" key="3">
    <source>
        <dbReference type="ARBA" id="ARBA00022553"/>
    </source>
</evidence>
<dbReference type="SMART" id="SM00387">
    <property type="entry name" value="HATPase_c"/>
    <property type="match status" value="1"/>
</dbReference>
<dbReference type="EMBL" id="JBHSMI010000001">
    <property type="protein sequence ID" value="MFC5401120.1"/>
    <property type="molecule type" value="Genomic_DNA"/>
</dbReference>
<keyword evidence="6 7" id="KW-0472">Membrane</keyword>
<dbReference type="Pfam" id="PF00672">
    <property type="entry name" value="HAMP"/>
    <property type="match status" value="1"/>
</dbReference>
<dbReference type="CDD" id="cd06225">
    <property type="entry name" value="HAMP"/>
    <property type="match status" value="1"/>
</dbReference>
<dbReference type="GO" id="GO:0004673">
    <property type="term" value="F:protein histidine kinase activity"/>
    <property type="evidence" value="ECO:0007669"/>
    <property type="project" value="UniProtKB-EC"/>
</dbReference>
<comment type="subcellular location">
    <subcellularLocation>
        <location evidence="1">Cell membrane</location>
        <topology evidence="1">Multi-pass membrane protein</topology>
    </subcellularLocation>
</comment>
<dbReference type="PANTHER" id="PTHR34220:SF7">
    <property type="entry name" value="SENSOR HISTIDINE KINASE YPDA"/>
    <property type="match status" value="1"/>
</dbReference>
<keyword evidence="7" id="KW-1133">Transmembrane helix</keyword>
<evidence type="ECO:0000256" key="7">
    <source>
        <dbReference type="SAM" id="Phobius"/>
    </source>
</evidence>
<dbReference type="InterPro" id="IPR003594">
    <property type="entry name" value="HATPase_dom"/>
</dbReference>
<evidence type="ECO:0000259" key="8">
    <source>
        <dbReference type="PROSITE" id="PS50885"/>
    </source>
</evidence>
<reference evidence="10" key="1">
    <citation type="journal article" date="2019" name="Int. J. Syst. Evol. Microbiol.">
        <title>The Global Catalogue of Microorganisms (GCM) 10K type strain sequencing project: providing services to taxonomists for standard genome sequencing and annotation.</title>
        <authorList>
            <consortium name="The Broad Institute Genomics Platform"/>
            <consortium name="The Broad Institute Genome Sequencing Center for Infectious Disease"/>
            <person name="Wu L."/>
            <person name="Ma J."/>
        </authorList>
    </citation>
    <scope>NUCLEOTIDE SEQUENCE [LARGE SCALE GENOMIC DNA]</scope>
    <source>
        <strain evidence="10">CGMCC 1.18575</strain>
    </source>
</reference>
<dbReference type="Gene3D" id="3.30.565.10">
    <property type="entry name" value="Histidine kinase-like ATPase, C-terminal domain"/>
    <property type="match status" value="1"/>
</dbReference>
<evidence type="ECO:0000256" key="4">
    <source>
        <dbReference type="ARBA" id="ARBA00022679"/>
    </source>
</evidence>
<dbReference type="RefSeq" id="WP_378128376.1">
    <property type="nucleotide sequence ID" value="NZ_JBHSMI010000001.1"/>
</dbReference>
<keyword evidence="10" id="KW-1185">Reference proteome</keyword>
<evidence type="ECO:0000313" key="9">
    <source>
        <dbReference type="EMBL" id="MFC5401120.1"/>
    </source>
</evidence>
<evidence type="ECO:0000256" key="5">
    <source>
        <dbReference type="ARBA" id="ARBA00022777"/>
    </source>
</evidence>
<organism evidence="9 10">
    <name type="scientific">Cohnella soli</name>
    <dbReference type="NCBI Taxonomy" id="425005"/>
    <lineage>
        <taxon>Bacteria</taxon>
        <taxon>Bacillati</taxon>
        <taxon>Bacillota</taxon>
        <taxon>Bacilli</taxon>
        <taxon>Bacillales</taxon>
        <taxon>Paenibacillaceae</taxon>
        <taxon>Cohnella</taxon>
    </lineage>
</organism>
<dbReference type="PROSITE" id="PS50885">
    <property type="entry name" value="HAMP"/>
    <property type="match status" value="1"/>
</dbReference>
<dbReference type="PANTHER" id="PTHR34220">
    <property type="entry name" value="SENSOR HISTIDINE KINASE YPDA"/>
    <property type="match status" value="1"/>
</dbReference>
<dbReference type="SUPFAM" id="SSF158472">
    <property type="entry name" value="HAMP domain-like"/>
    <property type="match status" value="1"/>
</dbReference>
<keyword evidence="7" id="KW-0812">Transmembrane</keyword>
<accession>A0ABW0HL41</accession>
<keyword evidence="2" id="KW-1003">Cell membrane</keyword>
<feature type="transmembrane region" description="Helical" evidence="7">
    <location>
        <begin position="12"/>
        <end position="32"/>
    </location>
</feature>